<feature type="non-terminal residue" evidence="1">
    <location>
        <position position="1"/>
    </location>
</feature>
<accession>F1CJ63</accession>
<dbReference type="PANTHER" id="PTHR33064:SF37">
    <property type="entry name" value="RIBONUCLEASE H"/>
    <property type="match status" value="1"/>
</dbReference>
<dbReference type="SUPFAM" id="SSF56672">
    <property type="entry name" value="DNA/RNA polymerases"/>
    <property type="match status" value="1"/>
</dbReference>
<dbReference type="GO" id="GO:0071897">
    <property type="term" value="P:DNA biosynthetic process"/>
    <property type="evidence" value="ECO:0007669"/>
    <property type="project" value="UniProtKB-ARBA"/>
</dbReference>
<dbReference type="Gene3D" id="3.30.70.270">
    <property type="match status" value="1"/>
</dbReference>
<evidence type="ECO:0000313" key="1">
    <source>
        <dbReference type="EMBL" id="ADY39594.1"/>
    </source>
</evidence>
<dbReference type="AlphaFoldDB" id="F1CJ63"/>
<proteinExistence type="evidence at transcript level"/>
<feature type="non-terminal residue" evidence="1">
    <location>
        <position position="106"/>
    </location>
</feature>
<protein>
    <submittedName>
        <fullName evidence="1">Putative gag-pol polyprotein</fullName>
    </submittedName>
</protein>
<name>F1CJ63_HOTJU</name>
<sequence length="106" mass="12238">PFLGYHVSAAGIKPLPERVEPVLKFERPTHIRQLRRFLGLVNYYRRNIPHAAHSQYLLCEYLKGLKKTDNPEITWTQETIQAFDDCKNKLAHATLLAHPHPSAQLV</sequence>
<reference evidence="1" key="1">
    <citation type="journal article" date="2011" name="Toxicon">
        <title>The tale of a resting gland: transcriptome of a replete venom gland from the scorpion Hottentotta judaicus.</title>
        <authorList>
            <person name="Morgenstern D."/>
            <person name="Rohde B.H."/>
            <person name="King G.F."/>
            <person name="Tal T."/>
            <person name="Sher D."/>
            <person name="Zlotkin E."/>
        </authorList>
    </citation>
    <scope>NUCLEOTIDE SEQUENCE</scope>
    <source>
        <tissue evidence="1">Telson</tissue>
    </source>
</reference>
<organism evidence="1">
    <name type="scientific">Hottentotta judaicus</name>
    <name type="common">Black scorpion</name>
    <name type="synonym">Buthotus judaicus</name>
    <dbReference type="NCBI Taxonomy" id="6863"/>
    <lineage>
        <taxon>Eukaryota</taxon>
        <taxon>Metazoa</taxon>
        <taxon>Ecdysozoa</taxon>
        <taxon>Arthropoda</taxon>
        <taxon>Chelicerata</taxon>
        <taxon>Arachnida</taxon>
        <taxon>Scorpiones</taxon>
        <taxon>Buthida</taxon>
        <taxon>Buthoidea</taxon>
        <taxon>Buthidae</taxon>
        <taxon>Hottentotta</taxon>
    </lineage>
</organism>
<dbReference type="EMBL" id="HQ288172">
    <property type="protein sequence ID" value="ADY39594.1"/>
    <property type="molecule type" value="mRNA"/>
</dbReference>
<dbReference type="PANTHER" id="PTHR33064">
    <property type="entry name" value="POL PROTEIN"/>
    <property type="match status" value="1"/>
</dbReference>
<dbReference type="InterPro" id="IPR043502">
    <property type="entry name" value="DNA/RNA_pol_sf"/>
</dbReference>
<dbReference type="InterPro" id="IPR051320">
    <property type="entry name" value="Viral_Replic_Matur_Polypro"/>
</dbReference>
<dbReference type="InterPro" id="IPR043128">
    <property type="entry name" value="Rev_trsase/Diguanyl_cyclase"/>
</dbReference>